<proteinExistence type="predicted"/>
<evidence type="ECO:0000313" key="3">
    <source>
        <dbReference type="Proteomes" id="UP000270296"/>
    </source>
</evidence>
<name>A0A183IQ83_9BILA</name>
<feature type="region of interest" description="Disordered" evidence="1">
    <location>
        <begin position="1"/>
        <end position="58"/>
    </location>
</feature>
<organism evidence="4">
    <name type="scientific">Soboliphyme baturini</name>
    <dbReference type="NCBI Taxonomy" id="241478"/>
    <lineage>
        <taxon>Eukaryota</taxon>
        <taxon>Metazoa</taxon>
        <taxon>Ecdysozoa</taxon>
        <taxon>Nematoda</taxon>
        <taxon>Enoplea</taxon>
        <taxon>Dorylaimia</taxon>
        <taxon>Dioctophymatida</taxon>
        <taxon>Dioctophymatoidea</taxon>
        <taxon>Soboliphymatidae</taxon>
        <taxon>Soboliphyme</taxon>
    </lineage>
</organism>
<evidence type="ECO:0000256" key="1">
    <source>
        <dbReference type="SAM" id="MobiDB-lite"/>
    </source>
</evidence>
<protein>
    <submittedName>
        <fullName evidence="2 4">Uncharacterized protein</fullName>
    </submittedName>
</protein>
<dbReference type="Proteomes" id="UP000270296">
    <property type="component" value="Unassembled WGS sequence"/>
</dbReference>
<evidence type="ECO:0000313" key="2">
    <source>
        <dbReference type="EMBL" id="VDP08288.1"/>
    </source>
</evidence>
<gene>
    <name evidence="2" type="ORF">SBAD_LOCUS5780</name>
</gene>
<reference evidence="2 3" key="2">
    <citation type="submission" date="2018-11" db="EMBL/GenBank/DDBJ databases">
        <authorList>
            <consortium name="Pathogen Informatics"/>
        </authorList>
    </citation>
    <scope>NUCLEOTIDE SEQUENCE [LARGE SCALE GENOMIC DNA]</scope>
</reference>
<dbReference type="EMBL" id="UZAM01009242">
    <property type="protein sequence ID" value="VDP08288.1"/>
    <property type="molecule type" value="Genomic_DNA"/>
</dbReference>
<accession>A0A183IQ83</accession>
<reference evidence="4" key="1">
    <citation type="submission" date="2016-06" db="UniProtKB">
        <authorList>
            <consortium name="WormBaseParasite"/>
        </authorList>
    </citation>
    <scope>IDENTIFICATION</scope>
</reference>
<dbReference type="AlphaFoldDB" id="A0A183IQ83"/>
<evidence type="ECO:0000313" key="4">
    <source>
        <dbReference type="WBParaSite" id="SBAD_0000600901-mRNA-1"/>
    </source>
</evidence>
<sequence>MPSYRDERITGWTNETDSRPMAVTHSLPHSGGVVHRRQGSQRSPRQRGVPCPISKDSWSSDLRTSLVKHPRWWVKTATRGTRRGSPRILRSRCHPSVHDVVGALKLSLDCPRPLSQHRNQNESSKWQSPFFGRLFSEHAAY</sequence>
<dbReference type="WBParaSite" id="SBAD_0000600901-mRNA-1">
    <property type="protein sequence ID" value="SBAD_0000600901-mRNA-1"/>
    <property type="gene ID" value="SBAD_0000600901"/>
</dbReference>
<keyword evidence="3" id="KW-1185">Reference proteome</keyword>